<proteinExistence type="predicted"/>
<dbReference type="CDD" id="cd07377">
    <property type="entry name" value="WHTH_GntR"/>
    <property type="match status" value="1"/>
</dbReference>
<dbReference type="PROSITE" id="PS50949">
    <property type="entry name" value="HTH_GNTR"/>
    <property type="match status" value="1"/>
</dbReference>
<comment type="caution">
    <text evidence="5">The sequence shown here is derived from an EMBL/GenBank/DDBJ whole genome shotgun (WGS) entry which is preliminary data.</text>
</comment>
<dbReference type="PANTHER" id="PTHR43537:SF5">
    <property type="entry name" value="UXU OPERON TRANSCRIPTIONAL REGULATOR"/>
    <property type="match status" value="1"/>
</dbReference>
<accession>A0A9Q8CEA6</accession>
<sequence length="244" mass="27530">MNAYKKPEVVHLARIEKKKLYEEIADVISDNIRKGQLKEGERLPSIQSLAAEYGVGQASIREAMNALRVMGLVDIRHGEGTFIKSNQPKAFTAEMAVFKRQDIVELLEVRKIIEVGAVRIAAVKRTPEQLKTIESALESMRLAIEENELGEKSDLDFHMAIAEAANNNLLKKLLSDVSDVMKTAMKETRKIWLYNKAKTIEKLYHEHLEIYEAIADKNPDAAISHMTAHLDEVEDVLVSHLSID</sequence>
<organism evidence="5 6">
    <name type="scientific">Macrococcus carouselicus</name>
    <dbReference type="NCBI Taxonomy" id="69969"/>
    <lineage>
        <taxon>Bacteria</taxon>
        <taxon>Bacillati</taxon>
        <taxon>Bacillota</taxon>
        <taxon>Bacilli</taxon>
        <taxon>Bacillales</taxon>
        <taxon>Staphylococcaceae</taxon>
        <taxon>Macrococcus</taxon>
    </lineage>
</organism>
<dbReference type="Pfam" id="PF07729">
    <property type="entry name" value="FCD"/>
    <property type="match status" value="1"/>
</dbReference>
<dbReference type="Gene3D" id="1.20.120.530">
    <property type="entry name" value="GntR ligand-binding domain-like"/>
    <property type="match status" value="1"/>
</dbReference>
<evidence type="ECO:0000313" key="5">
    <source>
        <dbReference type="EMBL" id="TDM00908.1"/>
    </source>
</evidence>
<keyword evidence="2" id="KW-0238">DNA-binding</keyword>
<evidence type="ECO:0000256" key="1">
    <source>
        <dbReference type="ARBA" id="ARBA00023015"/>
    </source>
</evidence>
<dbReference type="GO" id="GO:0003677">
    <property type="term" value="F:DNA binding"/>
    <property type="evidence" value="ECO:0007669"/>
    <property type="project" value="UniProtKB-KW"/>
</dbReference>
<feature type="domain" description="HTH gntR-type" evidence="4">
    <location>
        <begin position="18"/>
        <end position="86"/>
    </location>
</feature>
<dbReference type="InterPro" id="IPR036388">
    <property type="entry name" value="WH-like_DNA-bd_sf"/>
</dbReference>
<evidence type="ECO:0000259" key="4">
    <source>
        <dbReference type="PROSITE" id="PS50949"/>
    </source>
</evidence>
<evidence type="ECO:0000256" key="2">
    <source>
        <dbReference type="ARBA" id="ARBA00023125"/>
    </source>
</evidence>
<dbReference type="InterPro" id="IPR011711">
    <property type="entry name" value="GntR_C"/>
</dbReference>
<keyword evidence="3" id="KW-0804">Transcription</keyword>
<dbReference type="SMART" id="SM00895">
    <property type="entry name" value="FCD"/>
    <property type="match status" value="1"/>
</dbReference>
<dbReference type="Pfam" id="PF00392">
    <property type="entry name" value="GntR"/>
    <property type="match status" value="1"/>
</dbReference>
<dbReference type="EMBL" id="SCWD01000003">
    <property type="protein sequence ID" value="TDM00908.1"/>
    <property type="molecule type" value="Genomic_DNA"/>
</dbReference>
<dbReference type="InterPro" id="IPR036390">
    <property type="entry name" value="WH_DNA-bd_sf"/>
</dbReference>
<dbReference type="InterPro" id="IPR008920">
    <property type="entry name" value="TF_FadR/GntR_C"/>
</dbReference>
<dbReference type="Gene3D" id="1.10.10.10">
    <property type="entry name" value="Winged helix-like DNA-binding domain superfamily/Winged helix DNA-binding domain"/>
    <property type="match status" value="1"/>
</dbReference>
<dbReference type="GO" id="GO:0003700">
    <property type="term" value="F:DNA-binding transcription factor activity"/>
    <property type="evidence" value="ECO:0007669"/>
    <property type="project" value="InterPro"/>
</dbReference>
<keyword evidence="6" id="KW-1185">Reference proteome</keyword>
<name>A0A9Q8CEA6_9STAP</name>
<evidence type="ECO:0000256" key="3">
    <source>
        <dbReference type="ARBA" id="ARBA00023163"/>
    </source>
</evidence>
<protein>
    <submittedName>
        <fullName evidence="5">FadR family transcriptional regulator</fullName>
    </submittedName>
</protein>
<dbReference type="SMART" id="SM00345">
    <property type="entry name" value="HTH_GNTR"/>
    <property type="match status" value="1"/>
</dbReference>
<dbReference type="AlphaFoldDB" id="A0A9Q8CEA6"/>
<dbReference type="PANTHER" id="PTHR43537">
    <property type="entry name" value="TRANSCRIPTIONAL REGULATOR, GNTR FAMILY"/>
    <property type="match status" value="1"/>
</dbReference>
<dbReference type="PRINTS" id="PR00035">
    <property type="entry name" value="HTHGNTR"/>
</dbReference>
<gene>
    <name evidence="5" type="ORF">ERX40_08875</name>
</gene>
<dbReference type="InterPro" id="IPR000524">
    <property type="entry name" value="Tscrpt_reg_HTH_GntR"/>
</dbReference>
<dbReference type="Proteomes" id="UP000295280">
    <property type="component" value="Unassembled WGS sequence"/>
</dbReference>
<evidence type="ECO:0000313" key="6">
    <source>
        <dbReference type="Proteomes" id="UP000295280"/>
    </source>
</evidence>
<keyword evidence="1" id="KW-0805">Transcription regulation</keyword>
<dbReference type="SUPFAM" id="SSF46785">
    <property type="entry name" value="Winged helix' DNA-binding domain"/>
    <property type="match status" value="1"/>
</dbReference>
<dbReference type="OrthoDB" id="9782299at2"/>
<dbReference type="SUPFAM" id="SSF48008">
    <property type="entry name" value="GntR ligand-binding domain-like"/>
    <property type="match status" value="1"/>
</dbReference>
<reference evidence="5 6" key="1">
    <citation type="submission" date="2019-01" db="EMBL/GenBank/DDBJ databases">
        <title>Draft genome sequences of the type strains of six Macrococcus species.</title>
        <authorList>
            <person name="Mazhar S."/>
            <person name="Altermann E."/>
            <person name="Hill C."/>
            <person name="Mcauliffe O."/>
        </authorList>
    </citation>
    <scope>NUCLEOTIDE SEQUENCE [LARGE SCALE GENOMIC DNA]</scope>
    <source>
        <strain evidence="5 6">ATCC 51828</strain>
    </source>
</reference>